<dbReference type="AlphaFoldDB" id="A0A5D5AU30"/>
<keyword evidence="2" id="KW-0732">Signal</keyword>
<evidence type="ECO:0000256" key="4">
    <source>
        <dbReference type="ARBA" id="ARBA00023139"/>
    </source>
</evidence>
<dbReference type="EMBL" id="VTAW01000003">
    <property type="protein sequence ID" value="TYT63352.1"/>
    <property type="molecule type" value="Genomic_DNA"/>
</dbReference>
<dbReference type="PANTHER" id="PTHR43649">
    <property type="entry name" value="ARABINOSE-BINDING PROTEIN-RELATED"/>
    <property type="match status" value="1"/>
</dbReference>
<keyword evidence="8" id="KW-1185">Reference proteome</keyword>
<evidence type="ECO:0000313" key="8">
    <source>
        <dbReference type="Proteomes" id="UP000324104"/>
    </source>
</evidence>
<sequence length="525" mass="57868">MSGTNTSGATSANSVESDSPTASSEFDTDERTDDEYSRRGFLETAGAMGATGAAVGVSGCLGEDETETTSEQDFVWWTMRGYIPEETEAIEETAAAFEEWTDEEINLTTNVITWDQVFEQWQAAIQGQNTPNVSEMANEHAVDYGSSGVVRPNTELFEQYDDWYDTPSFWGNYEGDVWGFPWFVEVRNFYANMDLLDDAGHNDVPETWEEMIEMAMDVESETDETGFTSSGAQATGTGQVVYGATAQSGGSFYDHDGEEWSVEIDSPTSLFAHLWMASFQEEWDIAPGGWAGMDGTDAEQLYREGNAAFMINSGDAANEMIDDGDDVADVTELSTIPEGPMGTNSAFMGGSCLSVFDSDYTEHDADDDLSLSFVEYMTLPDTMEGYFPQATPNFLPVREAQEEIPPFTENTTDIPDEWIQTRLDQAEQSVRYGISGPERNAPFLGDLEGSTDAYSVAISGILGADDDPKEAVVDMANQVRESVDDEVDYDVEENTDEPELEDVPDELQDWISGDNGTPQIWNPYE</sequence>
<feature type="compositionally biased region" description="Acidic residues" evidence="6">
    <location>
        <begin position="484"/>
        <end position="508"/>
    </location>
</feature>
<dbReference type="Proteomes" id="UP000324104">
    <property type="component" value="Unassembled WGS sequence"/>
</dbReference>
<dbReference type="InterPro" id="IPR006059">
    <property type="entry name" value="SBP"/>
</dbReference>
<keyword evidence="1" id="KW-1003">Cell membrane</keyword>
<feature type="region of interest" description="Disordered" evidence="6">
    <location>
        <begin position="484"/>
        <end position="525"/>
    </location>
</feature>
<evidence type="ECO:0000256" key="6">
    <source>
        <dbReference type="SAM" id="MobiDB-lite"/>
    </source>
</evidence>
<dbReference type="Gene3D" id="3.40.190.10">
    <property type="entry name" value="Periplasmic binding protein-like II"/>
    <property type="match status" value="1"/>
</dbReference>
<feature type="compositionally biased region" description="Polar residues" evidence="6">
    <location>
        <begin position="514"/>
        <end position="525"/>
    </location>
</feature>
<reference evidence="7 8" key="1">
    <citation type="submission" date="2019-08" db="EMBL/GenBank/DDBJ databases">
        <title>Archaea genome.</title>
        <authorList>
            <person name="Kajale S."/>
            <person name="Shouche Y."/>
            <person name="Deshpande N."/>
            <person name="Sharma A."/>
        </authorList>
    </citation>
    <scope>NUCLEOTIDE SEQUENCE [LARGE SCALE GENOMIC DNA]</scope>
    <source>
        <strain evidence="7 8">ESP3B_9</strain>
    </source>
</reference>
<keyword evidence="4" id="KW-0564">Palmitate</keyword>
<proteinExistence type="predicted"/>
<name>A0A5D5AU30_9EURY</name>
<comment type="caution">
    <text evidence="7">The sequence shown here is derived from an EMBL/GenBank/DDBJ whole genome shotgun (WGS) entry which is preliminary data.</text>
</comment>
<keyword evidence="3" id="KW-0472">Membrane</keyword>
<dbReference type="InterPro" id="IPR050490">
    <property type="entry name" value="Bact_solute-bd_prot1"/>
</dbReference>
<dbReference type="Pfam" id="PF01547">
    <property type="entry name" value="SBP_bac_1"/>
    <property type="match status" value="1"/>
</dbReference>
<evidence type="ECO:0000256" key="1">
    <source>
        <dbReference type="ARBA" id="ARBA00022475"/>
    </source>
</evidence>
<evidence type="ECO:0000256" key="2">
    <source>
        <dbReference type="ARBA" id="ARBA00022729"/>
    </source>
</evidence>
<dbReference type="PANTHER" id="PTHR43649:SF33">
    <property type="entry name" value="POLYGALACTURONAN_RHAMNOGALACTURONAN-BINDING PROTEIN YTCQ"/>
    <property type="match status" value="1"/>
</dbReference>
<feature type="compositionally biased region" description="Polar residues" evidence="6">
    <location>
        <begin position="1"/>
        <end position="25"/>
    </location>
</feature>
<evidence type="ECO:0000313" key="7">
    <source>
        <dbReference type="EMBL" id="TYT63352.1"/>
    </source>
</evidence>
<dbReference type="SUPFAM" id="SSF53850">
    <property type="entry name" value="Periplasmic binding protein-like II"/>
    <property type="match status" value="1"/>
</dbReference>
<evidence type="ECO:0000256" key="3">
    <source>
        <dbReference type="ARBA" id="ARBA00023136"/>
    </source>
</evidence>
<feature type="region of interest" description="Disordered" evidence="6">
    <location>
        <begin position="1"/>
        <end position="37"/>
    </location>
</feature>
<evidence type="ECO:0000256" key="5">
    <source>
        <dbReference type="ARBA" id="ARBA00023288"/>
    </source>
</evidence>
<accession>A0A5D5AU30</accession>
<protein>
    <submittedName>
        <fullName evidence="7">Extracellular solute-binding protein</fullName>
    </submittedName>
</protein>
<gene>
    <name evidence="7" type="ORF">FYC77_04585</name>
</gene>
<dbReference type="RefSeq" id="WP_149080328.1">
    <property type="nucleotide sequence ID" value="NZ_VTAW01000003.1"/>
</dbReference>
<organism evidence="7 8">
    <name type="scientific">Natrialba swarupiae</name>
    <dbReference type="NCBI Taxonomy" id="2448032"/>
    <lineage>
        <taxon>Archaea</taxon>
        <taxon>Methanobacteriati</taxon>
        <taxon>Methanobacteriota</taxon>
        <taxon>Stenosarchaea group</taxon>
        <taxon>Halobacteria</taxon>
        <taxon>Halobacteriales</taxon>
        <taxon>Natrialbaceae</taxon>
        <taxon>Natrialba</taxon>
    </lineage>
</organism>
<keyword evidence="5" id="KW-0449">Lipoprotein</keyword>